<keyword evidence="3" id="KW-0732">Signal</keyword>
<dbReference type="Proteomes" id="UP000051574">
    <property type="component" value="Unassembled WGS sequence"/>
</dbReference>
<evidence type="ECO:0000256" key="4">
    <source>
        <dbReference type="ARBA" id="ARBA00022801"/>
    </source>
</evidence>
<evidence type="ECO:0000313" key="7">
    <source>
        <dbReference type="EMBL" id="KRT82177.1"/>
    </source>
</evidence>
<dbReference type="AlphaFoldDB" id="A0A0T6B4J1"/>
<dbReference type="SUPFAM" id="SSF53254">
    <property type="entry name" value="Phosphoglycerate mutase-like"/>
    <property type="match status" value="1"/>
</dbReference>
<keyword evidence="5" id="KW-1015">Disulfide bond</keyword>
<dbReference type="InterPro" id="IPR029033">
    <property type="entry name" value="His_PPase_superfam"/>
</dbReference>
<proteinExistence type="predicted"/>
<feature type="non-terminal residue" evidence="7">
    <location>
        <position position="241"/>
    </location>
</feature>
<dbReference type="EC" id="3.1.3.2" evidence="2"/>
<dbReference type="InterPro" id="IPR050645">
    <property type="entry name" value="Histidine_acid_phosphatase"/>
</dbReference>
<comment type="catalytic activity">
    <reaction evidence="1">
        <text>a phosphate monoester + H2O = an alcohol + phosphate</text>
        <dbReference type="Rhea" id="RHEA:15017"/>
        <dbReference type="ChEBI" id="CHEBI:15377"/>
        <dbReference type="ChEBI" id="CHEBI:30879"/>
        <dbReference type="ChEBI" id="CHEBI:43474"/>
        <dbReference type="ChEBI" id="CHEBI:67140"/>
        <dbReference type="EC" id="3.1.3.2"/>
    </reaction>
</comment>
<dbReference type="EMBL" id="LJIG01009889">
    <property type="protein sequence ID" value="KRT82177.1"/>
    <property type="molecule type" value="Genomic_DNA"/>
</dbReference>
<name>A0A0T6B4J1_9SCAR</name>
<gene>
    <name evidence="7" type="ORF">AMK59_3352</name>
</gene>
<keyword evidence="4" id="KW-0378">Hydrolase</keyword>
<reference evidence="7 8" key="1">
    <citation type="submission" date="2015-09" db="EMBL/GenBank/DDBJ databases">
        <title>Draft genome of the scarab beetle Oryctes borbonicus.</title>
        <authorList>
            <person name="Meyer J.M."/>
            <person name="Markov G.V."/>
            <person name="Baskaran P."/>
            <person name="Herrmann M."/>
            <person name="Sommer R.J."/>
            <person name="Roedelsperger C."/>
        </authorList>
    </citation>
    <scope>NUCLEOTIDE SEQUENCE [LARGE SCALE GENOMIC DNA]</scope>
    <source>
        <strain evidence="7">OB123</strain>
        <tissue evidence="7">Whole animal</tissue>
    </source>
</reference>
<evidence type="ECO:0000313" key="8">
    <source>
        <dbReference type="Proteomes" id="UP000051574"/>
    </source>
</evidence>
<dbReference type="GO" id="GO:0003993">
    <property type="term" value="F:acid phosphatase activity"/>
    <property type="evidence" value="ECO:0007669"/>
    <property type="project" value="UniProtKB-EC"/>
</dbReference>
<organism evidence="7 8">
    <name type="scientific">Oryctes borbonicus</name>
    <dbReference type="NCBI Taxonomy" id="1629725"/>
    <lineage>
        <taxon>Eukaryota</taxon>
        <taxon>Metazoa</taxon>
        <taxon>Ecdysozoa</taxon>
        <taxon>Arthropoda</taxon>
        <taxon>Hexapoda</taxon>
        <taxon>Insecta</taxon>
        <taxon>Pterygota</taxon>
        <taxon>Neoptera</taxon>
        <taxon>Endopterygota</taxon>
        <taxon>Coleoptera</taxon>
        <taxon>Polyphaga</taxon>
        <taxon>Scarabaeiformia</taxon>
        <taxon>Scarabaeidae</taxon>
        <taxon>Dynastinae</taxon>
        <taxon>Oryctes</taxon>
    </lineage>
</organism>
<dbReference type="PANTHER" id="PTHR11567:SF211">
    <property type="entry name" value="PROSTATIC ACID PHOSPHATASE"/>
    <property type="match status" value="1"/>
</dbReference>
<evidence type="ECO:0000256" key="5">
    <source>
        <dbReference type="ARBA" id="ARBA00023157"/>
    </source>
</evidence>
<dbReference type="Gene3D" id="3.40.50.1240">
    <property type="entry name" value="Phosphoglycerate mutase-like"/>
    <property type="match status" value="1"/>
</dbReference>
<evidence type="ECO:0000256" key="1">
    <source>
        <dbReference type="ARBA" id="ARBA00000032"/>
    </source>
</evidence>
<keyword evidence="6" id="KW-0325">Glycoprotein</keyword>
<comment type="caution">
    <text evidence="7">The sequence shown here is derived from an EMBL/GenBank/DDBJ whole genome shotgun (WGS) entry which is preliminary data.</text>
</comment>
<evidence type="ECO:0000256" key="3">
    <source>
        <dbReference type="ARBA" id="ARBA00022729"/>
    </source>
</evidence>
<evidence type="ECO:0000256" key="2">
    <source>
        <dbReference type="ARBA" id="ARBA00012646"/>
    </source>
</evidence>
<evidence type="ECO:0000256" key="6">
    <source>
        <dbReference type="ARBA" id="ARBA00023180"/>
    </source>
</evidence>
<protein>
    <recommendedName>
        <fullName evidence="2">acid phosphatase</fullName>
        <ecNumber evidence="2">3.1.3.2</ecNumber>
    </recommendedName>
</protein>
<keyword evidence="8" id="KW-1185">Reference proteome</keyword>
<accession>A0A0T6B4J1</accession>
<dbReference type="PANTHER" id="PTHR11567">
    <property type="entry name" value="ACID PHOSPHATASE-RELATED"/>
    <property type="match status" value="1"/>
</dbReference>
<dbReference type="OrthoDB" id="10257284at2759"/>
<sequence>MSTENDRAQTTLQLFLAALFPPAGELIWNENLLWQPIPYKYHSRTNDKILNSCLQNEDFQTTFIEHQHEIGIFEKYKEIFGLLSEKLGFRITNLEVAWRFYLKLITQREYGLELPEWTKPIFPQPLEDLAIEYYTSQMMVRKLRTIAMTGLFTKIVLDTRNKLDSDGRHCPIKLHVYSAHELNIAQMLISTNSFSPPHMPKYCACIIFEIFMYEGEVYIRVLYKPDAYEKVKYLPLWGENP</sequence>